<gene>
    <name evidence="2" type="ORF">QU24_21455</name>
</gene>
<dbReference type="Proteomes" id="UP000030853">
    <property type="component" value="Unassembled WGS sequence"/>
</dbReference>
<dbReference type="InterPro" id="IPR045629">
    <property type="entry name" value="DUF6232"/>
</dbReference>
<reference evidence="2 3" key="1">
    <citation type="submission" date="2014-11" db="EMBL/GenBank/DDBJ databases">
        <title>Genome sequencing of Pantoea rodasii ND03.</title>
        <authorList>
            <person name="Muhamad Yunos N.Y."/>
            <person name="Chan K.-G."/>
        </authorList>
    </citation>
    <scope>NUCLEOTIDE SEQUENCE [LARGE SCALE GENOMIC DNA]</scope>
    <source>
        <strain evidence="2 3">ND03</strain>
    </source>
</reference>
<evidence type="ECO:0000256" key="1">
    <source>
        <dbReference type="SAM" id="Phobius"/>
    </source>
</evidence>
<evidence type="ECO:0000313" key="3">
    <source>
        <dbReference type="Proteomes" id="UP000030853"/>
    </source>
</evidence>
<keyword evidence="1" id="KW-1133">Transmembrane helix</keyword>
<dbReference type="AlphaFoldDB" id="A0A0B1R044"/>
<dbReference type="Pfam" id="PF19744">
    <property type="entry name" value="DUF6232"/>
    <property type="match status" value="1"/>
</dbReference>
<accession>A0A0B1R044</accession>
<evidence type="ECO:0000313" key="2">
    <source>
        <dbReference type="EMBL" id="KHJ65994.1"/>
    </source>
</evidence>
<organism evidence="2 3">
    <name type="scientific">Pantoea rodasii</name>
    <dbReference type="NCBI Taxonomy" id="1076549"/>
    <lineage>
        <taxon>Bacteria</taxon>
        <taxon>Pseudomonadati</taxon>
        <taxon>Pseudomonadota</taxon>
        <taxon>Gammaproteobacteria</taxon>
        <taxon>Enterobacterales</taxon>
        <taxon>Erwiniaceae</taxon>
        <taxon>Pantoea</taxon>
    </lineage>
</organism>
<protein>
    <submittedName>
        <fullName evidence="2">QacE</fullName>
    </submittedName>
</protein>
<dbReference type="RefSeq" id="WP_039335362.1">
    <property type="nucleotide sequence ID" value="NZ_JTJJ01000097.1"/>
</dbReference>
<comment type="caution">
    <text evidence="2">The sequence shown here is derived from an EMBL/GenBank/DDBJ whole genome shotgun (WGS) entry which is preliminary data.</text>
</comment>
<keyword evidence="1" id="KW-0812">Transmembrane</keyword>
<name>A0A0B1R044_9GAMM</name>
<proteinExistence type="predicted"/>
<keyword evidence="1" id="KW-0472">Membrane</keyword>
<feature type="transmembrane region" description="Helical" evidence="1">
    <location>
        <begin position="66"/>
        <end position="83"/>
    </location>
</feature>
<sequence>MEEVEFFNDGNVSVSSARFRVGASTYAMQGVTSVKRAKKDANKFPAILMVFIGALMTFGADQIGSKIFGVVLVVAGIIVFRKMKAEYSVYLNSSSGESQALKSKDVSYIDQVIDALNKSIVHRG</sequence>
<dbReference type="EMBL" id="JTJJ01000097">
    <property type="protein sequence ID" value="KHJ65994.1"/>
    <property type="molecule type" value="Genomic_DNA"/>
</dbReference>